<reference evidence="2" key="1">
    <citation type="submission" date="2020-04" db="EMBL/GenBank/DDBJ databases">
        <title>Analysis of mating type loci in Filobasidium floriforme.</title>
        <authorList>
            <person name="Nowrousian M."/>
        </authorList>
    </citation>
    <scope>NUCLEOTIDE SEQUENCE</scope>
    <source>
        <strain evidence="2">CBS 6242</strain>
    </source>
</reference>
<protein>
    <recommendedName>
        <fullName evidence="1">Tc1-like transposase DDE domain-containing protein</fullName>
    </recommendedName>
</protein>
<dbReference type="InterPro" id="IPR038717">
    <property type="entry name" value="Tc1-like_DDE_dom"/>
</dbReference>
<keyword evidence="3" id="KW-1185">Reference proteome</keyword>
<dbReference type="Gene3D" id="3.30.420.10">
    <property type="entry name" value="Ribonuclease H-like superfamily/Ribonuclease H"/>
    <property type="match status" value="1"/>
</dbReference>
<evidence type="ECO:0000313" key="3">
    <source>
        <dbReference type="Proteomes" id="UP000812966"/>
    </source>
</evidence>
<dbReference type="EMBL" id="JABELV010000431">
    <property type="protein sequence ID" value="KAG7527199.1"/>
    <property type="molecule type" value="Genomic_DNA"/>
</dbReference>
<proteinExistence type="predicted"/>
<dbReference type="Proteomes" id="UP000812966">
    <property type="component" value="Unassembled WGS sequence"/>
</dbReference>
<sequence length="122" mass="13770">MVLNGPLKRAARQLRTARWRDILVVEDGAPCHTCKLAKEARSKLGIPSLIHPPSSPDLNPIENVWHLLKTKVSQLPTRATNLDMLWEQVQACWADIDQGYINKLIDGMPVRVSVGSRERRLV</sequence>
<feature type="domain" description="Tc1-like transposase DDE" evidence="1">
    <location>
        <begin position="15"/>
        <end position="74"/>
    </location>
</feature>
<gene>
    <name evidence="2" type="ORF">FFLO_07173</name>
</gene>
<accession>A0A8K0NM54</accession>
<evidence type="ECO:0000259" key="1">
    <source>
        <dbReference type="Pfam" id="PF13358"/>
    </source>
</evidence>
<comment type="caution">
    <text evidence="2">The sequence shown here is derived from an EMBL/GenBank/DDBJ whole genome shotgun (WGS) entry which is preliminary data.</text>
</comment>
<dbReference type="InterPro" id="IPR036397">
    <property type="entry name" value="RNaseH_sf"/>
</dbReference>
<dbReference type="GO" id="GO:0003676">
    <property type="term" value="F:nucleic acid binding"/>
    <property type="evidence" value="ECO:0007669"/>
    <property type="project" value="InterPro"/>
</dbReference>
<organism evidence="2 3">
    <name type="scientific">Filobasidium floriforme</name>
    <dbReference type="NCBI Taxonomy" id="5210"/>
    <lineage>
        <taxon>Eukaryota</taxon>
        <taxon>Fungi</taxon>
        <taxon>Dikarya</taxon>
        <taxon>Basidiomycota</taxon>
        <taxon>Agaricomycotina</taxon>
        <taxon>Tremellomycetes</taxon>
        <taxon>Filobasidiales</taxon>
        <taxon>Filobasidiaceae</taxon>
        <taxon>Filobasidium</taxon>
    </lineage>
</organism>
<evidence type="ECO:0000313" key="2">
    <source>
        <dbReference type="EMBL" id="KAG7527199.1"/>
    </source>
</evidence>
<name>A0A8K0NM54_9TREE</name>
<dbReference type="Pfam" id="PF13358">
    <property type="entry name" value="DDE_3"/>
    <property type="match status" value="1"/>
</dbReference>
<dbReference type="AlphaFoldDB" id="A0A8K0NM54"/>